<dbReference type="AlphaFoldDB" id="A0A6N2LG64"/>
<organism evidence="1">
    <name type="scientific">Salix viminalis</name>
    <name type="common">Common osier</name>
    <name type="synonym">Basket willow</name>
    <dbReference type="NCBI Taxonomy" id="40686"/>
    <lineage>
        <taxon>Eukaryota</taxon>
        <taxon>Viridiplantae</taxon>
        <taxon>Streptophyta</taxon>
        <taxon>Embryophyta</taxon>
        <taxon>Tracheophyta</taxon>
        <taxon>Spermatophyta</taxon>
        <taxon>Magnoliopsida</taxon>
        <taxon>eudicotyledons</taxon>
        <taxon>Gunneridae</taxon>
        <taxon>Pentapetalae</taxon>
        <taxon>rosids</taxon>
        <taxon>fabids</taxon>
        <taxon>Malpighiales</taxon>
        <taxon>Salicaceae</taxon>
        <taxon>Saliceae</taxon>
        <taxon>Salix</taxon>
    </lineage>
</organism>
<dbReference type="PROSITE" id="PS51257">
    <property type="entry name" value="PROKAR_LIPOPROTEIN"/>
    <property type="match status" value="1"/>
</dbReference>
<protein>
    <submittedName>
        <fullName evidence="1">Uncharacterized protein</fullName>
    </submittedName>
</protein>
<evidence type="ECO:0000313" key="1">
    <source>
        <dbReference type="EMBL" id="VFU39006.1"/>
    </source>
</evidence>
<name>A0A6N2LG64_SALVM</name>
<gene>
    <name evidence="1" type="ORF">SVIM_LOCUS214569</name>
</gene>
<reference evidence="1" key="1">
    <citation type="submission" date="2019-03" db="EMBL/GenBank/DDBJ databases">
        <authorList>
            <person name="Mank J."/>
            <person name="Almeida P."/>
        </authorList>
    </citation>
    <scope>NUCLEOTIDE SEQUENCE</scope>
    <source>
        <strain evidence="1">78183</strain>
    </source>
</reference>
<accession>A0A6N2LG64</accession>
<dbReference type="EMBL" id="CAADRP010001447">
    <property type="protein sequence ID" value="VFU39006.1"/>
    <property type="molecule type" value="Genomic_DNA"/>
</dbReference>
<sequence>MVNRLCDCFRLSSSSATAPQVSWTGCGPGFVIVRLRVFSSLASSNKPDGTKKACVRLTPDCDALMWQTRSE</sequence>
<proteinExistence type="predicted"/>